<reference evidence="3 4" key="1">
    <citation type="submission" date="2024-02" db="EMBL/GenBank/DDBJ databases">
        <authorList>
            <person name="Vignale AGUSTIN F."/>
            <person name="Sosa J E."/>
            <person name="Modenutti C."/>
        </authorList>
    </citation>
    <scope>NUCLEOTIDE SEQUENCE [LARGE SCALE GENOMIC DNA]</scope>
</reference>
<evidence type="ECO:0000313" key="4">
    <source>
        <dbReference type="Proteomes" id="UP001642360"/>
    </source>
</evidence>
<evidence type="ECO:0000259" key="2">
    <source>
        <dbReference type="SMART" id="SM00743"/>
    </source>
</evidence>
<feature type="region of interest" description="Disordered" evidence="1">
    <location>
        <begin position="328"/>
        <end position="372"/>
    </location>
</feature>
<feature type="domain" description="Agenet" evidence="2">
    <location>
        <begin position="175"/>
        <end position="243"/>
    </location>
</feature>
<keyword evidence="4" id="KW-1185">Reference proteome</keyword>
<dbReference type="Pfam" id="PF05641">
    <property type="entry name" value="Agenet"/>
    <property type="match status" value="3"/>
</dbReference>
<gene>
    <name evidence="3" type="ORF">ILEXP_LOCUS13041</name>
</gene>
<protein>
    <recommendedName>
        <fullName evidence="2">Agenet domain-containing protein</fullName>
    </recommendedName>
</protein>
<feature type="region of interest" description="Disordered" evidence="1">
    <location>
        <begin position="520"/>
        <end position="553"/>
    </location>
</feature>
<feature type="compositionally biased region" description="Polar residues" evidence="1">
    <location>
        <begin position="337"/>
        <end position="368"/>
    </location>
</feature>
<evidence type="ECO:0000313" key="3">
    <source>
        <dbReference type="EMBL" id="CAK9145245.1"/>
    </source>
</evidence>
<feature type="region of interest" description="Disordered" evidence="1">
    <location>
        <begin position="406"/>
        <end position="484"/>
    </location>
</feature>
<sequence>MGGGGAAAADTSSSNLGLQVLQIFTKGSQVEVTSNEEGFRGAWYVATILDPPSRSNSKKKNQNFTKVYLEYHSLLADEDGSKPLREHVNVSFIRPLPPPETAATRSFELNDVVDAFYRDGWWTGVITMVFRNSRFLVTFQNPPDEIEFGASDLRVHQEWVNGKWFRPQKQRTTGLMFSPGKKVEVSLNREDYRDVWFPAIVLEDFGNGSFLVEYQSSGMVNRAAFLKITVDYLHIRPSPPLLKDKNFVLLEKVDAFFDFGWWNGVITRELADSRYVVFFKHTNKANVLSESELRPHMEWKAGKWFSASQEVLVPPDFEEHIVHGCKKASDTKMASPLGSSGVTNGNSEKKTPSSINSKENQTEQSTSNNKKHLIIKTSLKKTTDQTPSHCDVPMLSAHKGMKSGFASPIFRNAGTNVSSQPESGDQPPSKSDSRSLGKRVGSAGPKVGEPDNHTTGPAKKKRRPAESPVNSSPHSSEGKEGYGVGNAARDIVEKGCATEAMELPVIIGLECNGMRTARTKKSPQFISEESVKLTTDQKQQLDDPATPINKVRI</sequence>
<dbReference type="EMBL" id="CAUOFW020001469">
    <property type="protein sequence ID" value="CAK9145245.1"/>
    <property type="molecule type" value="Genomic_DNA"/>
</dbReference>
<feature type="compositionally biased region" description="Polar residues" evidence="1">
    <location>
        <begin position="522"/>
        <end position="538"/>
    </location>
</feature>
<dbReference type="PANTHER" id="PTHR31917">
    <property type="entry name" value="AGENET DOMAIN-CONTAINING PROTEIN-RELATED"/>
    <property type="match status" value="1"/>
</dbReference>
<comment type="caution">
    <text evidence="3">The sequence shown here is derived from an EMBL/GenBank/DDBJ whole genome shotgun (WGS) entry which is preliminary data.</text>
</comment>
<feature type="domain" description="Agenet" evidence="2">
    <location>
        <begin position="22"/>
        <end position="101"/>
    </location>
</feature>
<evidence type="ECO:0000256" key="1">
    <source>
        <dbReference type="SAM" id="MobiDB-lite"/>
    </source>
</evidence>
<accession>A0ABC8RNV5</accession>
<dbReference type="InterPro" id="IPR014002">
    <property type="entry name" value="Agenet_dom_plant"/>
</dbReference>
<dbReference type="CDD" id="cd20405">
    <property type="entry name" value="Tudor_Agenet_AtDUF_rpt1_3"/>
    <property type="match status" value="2"/>
</dbReference>
<dbReference type="InterPro" id="IPR008395">
    <property type="entry name" value="Agenet-like_dom"/>
</dbReference>
<dbReference type="PANTHER" id="PTHR31917:SF153">
    <property type="entry name" value="DUF724 DOMAIN-CONTAINING PROTEIN 3-RELATED"/>
    <property type="match status" value="1"/>
</dbReference>
<organism evidence="3 4">
    <name type="scientific">Ilex paraguariensis</name>
    <name type="common">yerba mate</name>
    <dbReference type="NCBI Taxonomy" id="185542"/>
    <lineage>
        <taxon>Eukaryota</taxon>
        <taxon>Viridiplantae</taxon>
        <taxon>Streptophyta</taxon>
        <taxon>Embryophyta</taxon>
        <taxon>Tracheophyta</taxon>
        <taxon>Spermatophyta</taxon>
        <taxon>Magnoliopsida</taxon>
        <taxon>eudicotyledons</taxon>
        <taxon>Gunneridae</taxon>
        <taxon>Pentapetalae</taxon>
        <taxon>asterids</taxon>
        <taxon>campanulids</taxon>
        <taxon>Aquifoliales</taxon>
        <taxon>Aquifoliaceae</taxon>
        <taxon>Ilex</taxon>
    </lineage>
</organism>
<dbReference type="Proteomes" id="UP001642360">
    <property type="component" value="Unassembled WGS sequence"/>
</dbReference>
<name>A0ABC8RNV5_9AQUA</name>
<dbReference type="CDD" id="cd20406">
    <property type="entry name" value="Tudor_Agenet_AtDUF_rpt2_4"/>
    <property type="match status" value="2"/>
</dbReference>
<dbReference type="AlphaFoldDB" id="A0ABC8RNV5"/>
<proteinExistence type="predicted"/>
<feature type="compositionally biased region" description="Polar residues" evidence="1">
    <location>
        <begin position="413"/>
        <end position="430"/>
    </location>
</feature>
<dbReference type="SMART" id="SM00743">
    <property type="entry name" value="Agenet"/>
    <property type="match status" value="4"/>
</dbReference>
<feature type="domain" description="Agenet" evidence="2">
    <location>
        <begin position="105"/>
        <end position="161"/>
    </location>
</feature>
<feature type="domain" description="Agenet" evidence="2">
    <location>
        <begin position="245"/>
        <end position="301"/>
    </location>
</feature>